<dbReference type="GO" id="GO:0003824">
    <property type="term" value="F:catalytic activity"/>
    <property type="evidence" value="ECO:0007669"/>
    <property type="project" value="UniProtKB-ARBA"/>
</dbReference>
<name>A0A1I2JRT1_9GAMM</name>
<dbReference type="NCBIfam" id="NF006109">
    <property type="entry name" value="PRK08260.1"/>
    <property type="match status" value="1"/>
</dbReference>
<evidence type="ECO:0000256" key="1">
    <source>
        <dbReference type="ARBA" id="ARBA00005254"/>
    </source>
</evidence>
<keyword evidence="3" id="KW-1185">Reference proteome</keyword>
<dbReference type="Gene3D" id="1.10.12.10">
    <property type="entry name" value="Lyase 2-enoyl-coa Hydratase, Chain A, domain 2"/>
    <property type="match status" value="1"/>
</dbReference>
<dbReference type="InterPro" id="IPR001753">
    <property type="entry name" value="Enoyl-CoA_hydra/iso"/>
</dbReference>
<comment type="similarity">
    <text evidence="1">Belongs to the enoyl-CoA hydratase/isomerase family.</text>
</comment>
<dbReference type="InterPro" id="IPR029045">
    <property type="entry name" value="ClpP/crotonase-like_dom_sf"/>
</dbReference>
<accession>A0A1I2JRT1</accession>
<dbReference type="SUPFAM" id="SSF52096">
    <property type="entry name" value="ClpP/crotonase"/>
    <property type="match status" value="1"/>
</dbReference>
<dbReference type="OrthoDB" id="9777711at2"/>
<protein>
    <submittedName>
        <fullName evidence="2">Enoyl-CoA hydratase</fullName>
    </submittedName>
</protein>
<dbReference type="PANTHER" id="PTHR43684:SF4">
    <property type="entry name" value="ENOYL-COA HYDRATASE_ISOMERASE FAMILY PROTEIN (AFU_ORTHOLOGUE AFUA_1G01890)"/>
    <property type="match status" value="1"/>
</dbReference>
<dbReference type="PANTHER" id="PTHR43684">
    <property type="match status" value="1"/>
</dbReference>
<dbReference type="Pfam" id="PF00378">
    <property type="entry name" value="ECH_1"/>
    <property type="match status" value="1"/>
</dbReference>
<dbReference type="Proteomes" id="UP000199771">
    <property type="component" value="Unassembled WGS sequence"/>
</dbReference>
<dbReference type="CDD" id="cd06558">
    <property type="entry name" value="crotonase-like"/>
    <property type="match status" value="1"/>
</dbReference>
<dbReference type="EMBL" id="FOOC01000009">
    <property type="protein sequence ID" value="SFF56909.1"/>
    <property type="molecule type" value="Genomic_DNA"/>
</dbReference>
<gene>
    <name evidence="2" type="ORF">SAMN04488120_10958</name>
</gene>
<reference evidence="2 3" key="1">
    <citation type="submission" date="2016-10" db="EMBL/GenBank/DDBJ databases">
        <authorList>
            <person name="de Groot N.N."/>
        </authorList>
    </citation>
    <scope>NUCLEOTIDE SEQUENCE [LARGE SCALE GENOMIC DNA]</scope>
    <source>
        <strain evidence="2 3">DSM 23609</strain>
    </source>
</reference>
<sequence length="293" mass="31996">MAYRTLDWTLSDGILTLTLNRPDQLNAFTVEMANELEDAFGRASADPAVRAIIVTGAGRAFCAGMDLNRTGNVFGLDETLQPTLADMDERLDDPAIHSGVRDTGGRVTLSIFNCTKPVIAAINGPAVGIGATMTLAMDVRLASEKARIGFVFGKLGIVPEACSSWFLPRIVGLSQALEWCYRADLLDAEEAHRGGLVKAVLPADRLLPEAHALARRFVDQRSPVAIALTRQMLYRNAAQPHPLAAHKIDSLAMFYTSRQDGKEGVQAFLEKRTPRFTATVPDDLPPFYKEWAK</sequence>
<dbReference type="Gene3D" id="3.90.226.10">
    <property type="entry name" value="2-enoyl-CoA Hydratase, Chain A, domain 1"/>
    <property type="match status" value="1"/>
</dbReference>
<dbReference type="STRING" id="1076937.SAMN04488120_10958"/>
<proteinExistence type="inferred from homology"/>
<dbReference type="InterPro" id="IPR051053">
    <property type="entry name" value="ECH/Chromodomain_protein"/>
</dbReference>
<evidence type="ECO:0000313" key="2">
    <source>
        <dbReference type="EMBL" id="SFF56909.1"/>
    </source>
</evidence>
<evidence type="ECO:0000313" key="3">
    <source>
        <dbReference type="Proteomes" id="UP000199771"/>
    </source>
</evidence>
<dbReference type="AlphaFoldDB" id="A0A1I2JRT1"/>
<dbReference type="RefSeq" id="WP_091534360.1">
    <property type="nucleotide sequence ID" value="NZ_FOOC01000009.1"/>
</dbReference>
<dbReference type="InterPro" id="IPR014748">
    <property type="entry name" value="Enoyl-CoA_hydra_C"/>
</dbReference>
<organism evidence="2 3">
    <name type="scientific">Fontimonas thermophila</name>
    <dbReference type="NCBI Taxonomy" id="1076937"/>
    <lineage>
        <taxon>Bacteria</taxon>
        <taxon>Pseudomonadati</taxon>
        <taxon>Pseudomonadota</taxon>
        <taxon>Gammaproteobacteria</taxon>
        <taxon>Nevskiales</taxon>
        <taxon>Nevskiaceae</taxon>
        <taxon>Fontimonas</taxon>
    </lineage>
</organism>